<feature type="non-terminal residue" evidence="2">
    <location>
        <position position="157"/>
    </location>
</feature>
<gene>
    <name evidence="2" type="ORF">PACLA_8A008684</name>
</gene>
<evidence type="ECO:0000313" key="2">
    <source>
        <dbReference type="EMBL" id="CAB4041701.1"/>
    </source>
</evidence>
<reference evidence="2" key="1">
    <citation type="submission" date="2020-04" db="EMBL/GenBank/DDBJ databases">
        <authorList>
            <person name="Alioto T."/>
            <person name="Alioto T."/>
            <person name="Gomez Garrido J."/>
        </authorList>
    </citation>
    <scope>NUCLEOTIDE SEQUENCE</scope>
    <source>
        <strain evidence="2">A484AB</strain>
    </source>
</reference>
<keyword evidence="3" id="KW-1185">Reference proteome</keyword>
<dbReference type="InterPro" id="IPR050951">
    <property type="entry name" value="Retrovirus_Pol_polyprotein"/>
</dbReference>
<feature type="domain" description="Reverse transcriptase" evidence="1">
    <location>
        <begin position="37"/>
        <end position="156"/>
    </location>
</feature>
<evidence type="ECO:0000313" key="3">
    <source>
        <dbReference type="Proteomes" id="UP001152795"/>
    </source>
</evidence>
<dbReference type="EMBL" id="CACRXK020028781">
    <property type="protein sequence ID" value="CAB4041701.1"/>
    <property type="molecule type" value="Genomic_DNA"/>
</dbReference>
<comment type="caution">
    <text evidence="2">The sequence shown here is derived from an EMBL/GenBank/DDBJ whole genome shotgun (WGS) entry which is preliminary data.</text>
</comment>
<name>A0A6S7KG33_PARCT</name>
<dbReference type="PANTHER" id="PTHR37984:SF7">
    <property type="entry name" value="INTEGRASE CATALYTIC DOMAIN-CONTAINING PROTEIN"/>
    <property type="match status" value="1"/>
</dbReference>
<evidence type="ECO:0000259" key="1">
    <source>
        <dbReference type="Pfam" id="PF00078"/>
    </source>
</evidence>
<dbReference type="Pfam" id="PF00078">
    <property type="entry name" value="RVT_1"/>
    <property type="match status" value="1"/>
</dbReference>
<dbReference type="InterPro" id="IPR043128">
    <property type="entry name" value="Rev_trsase/Diguanyl_cyclase"/>
</dbReference>
<accession>A0A6S7KG33</accession>
<sequence length="157" mass="18158">MKDRLKTELERMESIGAITNVTEPTEWVNSYVITERKNKKIRVCLDPRDLNKAIKREHYPMKTVEEIAAQLNGAQVFSTLDASSGFWHVKLDENSSKLTTFNTPFGRYRFLRMPFGINSASEVFQRRMSQAFEDIDGVEVIVDDILIWGKDEAEHND</sequence>
<dbReference type="PANTHER" id="PTHR37984">
    <property type="entry name" value="PROTEIN CBG26694"/>
    <property type="match status" value="1"/>
</dbReference>
<dbReference type="Gene3D" id="3.10.10.10">
    <property type="entry name" value="HIV Type 1 Reverse Transcriptase, subunit A, domain 1"/>
    <property type="match status" value="1"/>
</dbReference>
<proteinExistence type="predicted"/>
<dbReference type="OrthoDB" id="5975741at2759"/>
<dbReference type="SUPFAM" id="SSF56672">
    <property type="entry name" value="DNA/RNA polymerases"/>
    <property type="match status" value="1"/>
</dbReference>
<protein>
    <recommendedName>
        <fullName evidence="1">Reverse transcriptase domain-containing protein</fullName>
    </recommendedName>
</protein>
<dbReference type="Gene3D" id="3.30.70.270">
    <property type="match status" value="1"/>
</dbReference>
<dbReference type="CDD" id="cd01647">
    <property type="entry name" value="RT_LTR"/>
    <property type="match status" value="1"/>
</dbReference>
<dbReference type="InterPro" id="IPR000477">
    <property type="entry name" value="RT_dom"/>
</dbReference>
<dbReference type="Proteomes" id="UP001152795">
    <property type="component" value="Unassembled WGS sequence"/>
</dbReference>
<dbReference type="InterPro" id="IPR043502">
    <property type="entry name" value="DNA/RNA_pol_sf"/>
</dbReference>
<dbReference type="AlphaFoldDB" id="A0A6S7KG33"/>
<organism evidence="2 3">
    <name type="scientific">Paramuricea clavata</name>
    <name type="common">Red gorgonian</name>
    <name type="synonym">Violescent sea-whip</name>
    <dbReference type="NCBI Taxonomy" id="317549"/>
    <lineage>
        <taxon>Eukaryota</taxon>
        <taxon>Metazoa</taxon>
        <taxon>Cnidaria</taxon>
        <taxon>Anthozoa</taxon>
        <taxon>Octocorallia</taxon>
        <taxon>Malacalcyonacea</taxon>
        <taxon>Plexauridae</taxon>
        <taxon>Paramuricea</taxon>
    </lineage>
</organism>